<keyword evidence="5" id="KW-1185">Reference proteome</keyword>
<sequence length="195" mass="22679">MPRTQEENERIRQIAIEKIRHAAMELFMQKGYHATSIDDVAKQANISKGLLYNYFKGKEELLATMVQTRIDELVFVMNAASAIEKPAEQLKYIVEGAIDNVRQKPEVFRFYLHLQTQPESDEVLAKYSKLLIEENARQFNLQCEMFENLGVKEPRKRSLYFSSVLQGIMLMISTYPAQFPIEEMKAEIIREFCSS</sequence>
<dbReference type="PANTHER" id="PTHR43479:SF11">
    <property type="entry name" value="ACREF_ENVCD OPERON REPRESSOR-RELATED"/>
    <property type="match status" value="1"/>
</dbReference>
<dbReference type="InterPro" id="IPR009057">
    <property type="entry name" value="Homeodomain-like_sf"/>
</dbReference>
<dbReference type="SUPFAM" id="SSF46689">
    <property type="entry name" value="Homeodomain-like"/>
    <property type="match status" value="1"/>
</dbReference>
<dbReference type="Proteomes" id="UP000682811">
    <property type="component" value="Unassembled WGS sequence"/>
</dbReference>
<dbReference type="PANTHER" id="PTHR43479">
    <property type="entry name" value="ACREF/ENVCD OPERON REPRESSOR-RELATED"/>
    <property type="match status" value="1"/>
</dbReference>
<proteinExistence type="predicted"/>
<reference evidence="4 5" key="1">
    <citation type="submission" date="2021-03" db="EMBL/GenBank/DDBJ databases">
        <title>Antimicrobial resistance genes in bacteria isolated from Japanese honey, and their potential for conferring macrolide and lincosamide resistance in the American foulbrood pathogen Paenibacillus larvae.</title>
        <authorList>
            <person name="Okamoto M."/>
            <person name="Kumagai M."/>
            <person name="Kanamori H."/>
            <person name="Takamatsu D."/>
        </authorList>
    </citation>
    <scope>NUCLEOTIDE SEQUENCE [LARGE SCALE GENOMIC DNA]</scope>
    <source>
        <strain evidence="4 5">J34TS1</strain>
    </source>
</reference>
<dbReference type="PRINTS" id="PR00455">
    <property type="entry name" value="HTHTETR"/>
</dbReference>
<comment type="caution">
    <text evidence="4">The sequence shown here is derived from an EMBL/GenBank/DDBJ whole genome shotgun (WGS) entry which is preliminary data.</text>
</comment>
<evidence type="ECO:0000259" key="3">
    <source>
        <dbReference type="PROSITE" id="PS50977"/>
    </source>
</evidence>
<dbReference type="RefSeq" id="WP_212977303.1">
    <property type="nucleotide sequence ID" value="NZ_AP025343.1"/>
</dbReference>
<feature type="DNA-binding region" description="H-T-H motif" evidence="2">
    <location>
        <begin position="36"/>
        <end position="55"/>
    </location>
</feature>
<evidence type="ECO:0000313" key="4">
    <source>
        <dbReference type="EMBL" id="GIO46258.1"/>
    </source>
</evidence>
<dbReference type="PROSITE" id="PS01081">
    <property type="entry name" value="HTH_TETR_1"/>
    <property type="match status" value="1"/>
</dbReference>
<accession>A0A920CRB6</accession>
<dbReference type="InterPro" id="IPR001647">
    <property type="entry name" value="HTH_TetR"/>
</dbReference>
<feature type="domain" description="HTH tetR-type" evidence="3">
    <location>
        <begin position="13"/>
        <end position="73"/>
    </location>
</feature>
<organism evidence="4 5">
    <name type="scientific">Paenibacillus azoreducens</name>
    <dbReference type="NCBI Taxonomy" id="116718"/>
    <lineage>
        <taxon>Bacteria</taxon>
        <taxon>Bacillati</taxon>
        <taxon>Bacillota</taxon>
        <taxon>Bacilli</taxon>
        <taxon>Bacillales</taxon>
        <taxon>Paenibacillaceae</taxon>
        <taxon>Paenibacillus</taxon>
    </lineage>
</organism>
<keyword evidence="1 2" id="KW-0238">DNA-binding</keyword>
<dbReference type="PROSITE" id="PS50977">
    <property type="entry name" value="HTH_TETR_2"/>
    <property type="match status" value="1"/>
</dbReference>
<dbReference type="GO" id="GO:0003677">
    <property type="term" value="F:DNA binding"/>
    <property type="evidence" value="ECO:0007669"/>
    <property type="project" value="UniProtKB-UniRule"/>
</dbReference>
<dbReference type="Pfam" id="PF00440">
    <property type="entry name" value="TetR_N"/>
    <property type="match status" value="1"/>
</dbReference>
<evidence type="ECO:0000256" key="2">
    <source>
        <dbReference type="PROSITE-ProRule" id="PRU00335"/>
    </source>
</evidence>
<dbReference type="Gene3D" id="1.10.357.10">
    <property type="entry name" value="Tetracycline Repressor, domain 2"/>
    <property type="match status" value="1"/>
</dbReference>
<dbReference type="AlphaFoldDB" id="A0A920CRB6"/>
<gene>
    <name evidence="4" type="ORF">J34TS1_10230</name>
</gene>
<evidence type="ECO:0000313" key="5">
    <source>
        <dbReference type="Proteomes" id="UP000682811"/>
    </source>
</evidence>
<name>A0A920CRB6_9BACL</name>
<dbReference type="InterPro" id="IPR050624">
    <property type="entry name" value="HTH-type_Tx_Regulator"/>
</dbReference>
<dbReference type="EMBL" id="BORT01000003">
    <property type="protein sequence ID" value="GIO46258.1"/>
    <property type="molecule type" value="Genomic_DNA"/>
</dbReference>
<evidence type="ECO:0000256" key="1">
    <source>
        <dbReference type="ARBA" id="ARBA00023125"/>
    </source>
</evidence>
<protein>
    <recommendedName>
        <fullName evidence="3">HTH tetR-type domain-containing protein</fullName>
    </recommendedName>
</protein>
<dbReference type="InterPro" id="IPR023772">
    <property type="entry name" value="DNA-bd_HTH_TetR-type_CS"/>
</dbReference>